<dbReference type="AlphaFoldDB" id="A0A1C3UPM8"/>
<evidence type="ECO:0000313" key="2">
    <source>
        <dbReference type="EMBL" id="SCB17402.1"/>
    </source>
</evidence>
<feature type="transmembrane region" description="Helical" evidence="1">
    <location>
        <begin position="228"/>
        <end position="249"/>
    </location>
</feature>
<dbReference type="EMBL" id="FMAI01000002">
    <property type="protein sequence ID" value="SCB17402.1"/>
    <property type="molecule type" value="Genomic_DNA"/>
</dbReference>
<dbReference type="Proteomes" id="UP000199184">
    <property type="component" value="Unassembled WGS sequence"/>
</dbReference>
<dbReference type="InterPro" id="IPR034804">
    <property type="entry name" value="SQR/QFR_C/D"/>
</dbReference>
<sequence>MEAFVRPQNHRRVLQKRFDCLTLVPAAAAICYPFLLNAFHAIVGTQARSRPPLATATFILVIAFVVPFLGIALACRPKSNHGSRRLAYASVVSPTLYVFLGVVQALIKSPVPDEVVWCAIWLAIAIWSQSARDPVAAAVPAVGGWRFVHGVTAAVLCLYVVFHLTNHLFGLVGQDAHAAVMKIGRVVYRSVVGEPLLVAAMLFQIKTGLVLAWRWSGAVRDFQRTYQVASGAYLSLFILGHMNSVFVYARRFLGIPTDWNFAIGAPTGLIHDAWNIRLLPHYALGAFFVLSHLASGLRVVLIAHGVDQRNADRLWGVCVAMSAIVAAAIIAGMCGVRIGALDS</sequence>
<feature type="transmembrane region" description="Helical" evidence="1">
    <location>
        <begin position="143"/>
        <end position="162"/>
    </location>
</feature>
<dbReference type="SUPFAM" id="SSF81343">
    <property type="entry name" value="Fumarate reductase respiratory complex transmembrane subunits"/>
    <property type="match status" value="1"/>
</dbReference>
<dbReference type="GO" id="GO:0016020">
    <property type="term" value="C:membrane"/>
    <property type="evidence" value="ECO:0007669"/>
    <property type="project" value="InterPro"/>
</dbReference>
<feature type="transmembrane region" description="Helical" evidence="1">
    <location>
        <begin position="54"/>
        <end position="74"/>
    </location>
</feature>
<feature type="transmembrane region" description="Helical" evidence="1">
    <location>
        <begin position="86"/>
        <end position="108"/>
    </location>
</feature>
<organism evidence="2 3">
    <name type="scientific">Bradyrhizobium shewense</name>
    <dbReference type="NCBI Taxonomy" id="1761772"/>
    <lineage>
        <taxon>Bacteria</taxon>
        <taxon>Pseudomonadati</taxon>
        <taxon>Pseudomonadota</taxon>
        <taxon>Alphaproteobacteria</taxon>
        <taxon>Hyphomicrobiales</taxon>
        <taxon>Nitrobacteraceae</taxon>
        <taxon>Bradyrhizobium</taxon>
    </lineage>
</organism>
<feature type="transmembrane region" description="Helical" evidence="1">
    <location>
        <begin position="282"/>
        <end position="302"/>
    </location>
</feature>
<feature type="transmembrane region" description="Helical" evidence="1">
    <location>
        <begin position="21"/>
        <end position="42"/>
    </location>
</feature>
<evidence type="ECO:0000313" key="3">
    <source>
        <dbReference type="Proteomes" id="UP000199184"/>
    </source>
</evidence>
<keyword evidence="1" id="KW-0812">Transmembrane</keyword>
<name>A0A1C3UPM8_9BRAD</name>
<keyword evidence="3" id="KW-1185">Reference proteome</keyword>
<gene>
    <name evidence="2" type="ORF">GA0061098_1002256</name>
</gene>
<reference evidence="3" key="1">
    <citation type="submission" date="2016-08" db="EMBL/GenBank/DDBJ databases">
        <authorList>
            <person name="Varghese N."/>
            <person name="Submissions Spin"/>
        </authorList>
    </citation>
    <scope>NUCLEOTIDE SEQUENCE [LARGE SCALE GENOMIC DNA]</scope>
    <source>
        <strain evidence="3">ERR11</strain>
    </source>
</reference>
<feature type="transmembrane region" description="Helical" evidence="1">
    <location>
        <begin position="314"/>
        <end position="340"/>
    </location>
</feature>
<protein>
    <submittedName>
        <fullName evidence="2">Uncharacterized protein</fullName>
    </submittedName>
</protein>
<keyword evidence="1" id="KW-1133">Transmembrane helix</keyword>
<proteinExistence type="predicted"/>
<accession>A0A1C3UPM8</accession>
<evidence type="ECO:0000256" key="1">
    <source>
        <dbReference type="SAM" id="Phobius"/>
    </source>
</evidence>
<dbReference type="RefSeq" id="WP_091954502.1">
    <property type="nucleotide sequence ID" value="NZ_FMAI01000002.1"/>
</dbReference>
<keyword evidence="1" id="KW-0472">Membrane</keyword>